<dbReference type="SMART" id="SM00708">
    <property type="entry name" value="PhBP"/>
    <property type="match status" value="1"/>
</dbReference>
<evidence type="ECO:0000313" key="2">
    <source>
        <dbReference type="EMBL" id="CAH2268490.1"/>
    </source>
</evidence>
<accession>A0A8S4SHW3</accession>
<comment type="caution">
    <text evidence="2">The sequence shown here is derived from an EMBL/GenBank/DDBJ whole genome shotgun (WGS) entry which is preliminary data.</text>
</comment>
<dbReference type="GO" id="GO:0005549">
    <property type="term" value="F:odorant binding"/>
    <property type="evidence" value="ECO:0007669"/>
    <property type="project" value="InterPro"/>
</dbReference>
<sequence>MIMQLLGLLAVLHIAKGDNKIKEESKKMMGLNTLHNTDITVDKDTIITRNMNSLKVTKRRKSSYKEEKPDWSYSSFPEEVQSHVADFKRNMSECLKEVQTSDKRPVKRLSPNKESPVHGECLIACVLKRNGVIERGKVNKGNLLTLVRKFYAKDEKLIKKLEKHLDRCIEKSVRSKDDCMVAARLNECTNGLMATSKHQLTVNY</sequence>
<feature type="signal peptide" evidence="1">
    <location>
        <begin position="1"/>
        <end position="17"/>
    </location>
</feature>
<dbReference type="CDD" id="cd23992">
    <property type="entry name" value="PBP_GOBP"/>
    <property type="match status" value="1"/>
</dbReference>
<feature type="chain" id="PRO_5035754345" evidence="1">
    <location>
        <begin position="18"/>
        <end position="204"/>
    </location>
</feature>
<dbReference type="SUPFAM" id="SSF47565">
    <property type="entry name" value="Insect pheromone/odorant-binding proteins"/>
    <property type="match status" value="1"/>
</dbReference>
<evidence type="ECO:0000313" key="3">
    <source>
        <dbReference type="Proteomes" id="UP000838756"/>
    </source>
</evidence>
<keyword evidence="1" id="KW-0732">Signal</keyword>
<dbReference type="EMBL" id="CAKXAJ010026436">
    <property type="protein sequence ID" value="CAH2268490.1"/>
    <property type="molecule type" value="Genomic_DNA"/>
</dbReference>
<dbReference type="InterPro" id="IPR006170">
    <property type="entry name" value="PBP/GOBP"/>
</dbReference>
<proteinExistence type="predicted"/>
<name>A0A8S4SHW3_9NEOP</name>
<dbReference type="Proteomes" id="UP000838756">
    <property type="component" value="Unassembled WGS sequence"/>
</dbReference>
<dbReference type="OrthoDB" id="7349907at2759"/>
<keyword evidence="3" id="KW-1185">Reference proteome</keyword>
<evidence type="ECO:0000256" key="1">
    <source>
        <dbReference type="SAM" id="SignalP"/>
    </source>
</evidence>
<organism evidence="2 3">
    <name type="scientific">Pararge aegeria aegeria</name>
    <dbReference type="NCBI Taxonomy" id="348720"/>
    <lineage>
        <taxon>Eukaryota</taxon>
        <taxon>Metazoa</taxon>
        <taxon>Ecdysozoa</taxon>
        <taxon>Arthropoda</taxon>
        <taxon>Hexapoda</taxon>
        <taxon>Insecta</taxon>
        <taxon>Pterygota</taxon>
        <taxon>Neoptera</taxon>
        <taxon>Endopterygota</taxon>
        <taxon>Lepidoptera</taxon>
        <taxon>Glossata</taxon>
        <taxon>Ditrysia</taxon>
        <taxon>Papilionoidea</taxon>
        <taxon>Nymphalidae</taxon>
        <taxon>Satyrinae</taxon>
        <taxon>Satyrini</taxon>
        <taxon>Parargina</taxon>
        <taxon>Pararge</taxon>
    </lineage>
</organism>
<gene>
    <name evidence="2" type="primary">jg16916</name>
    <name evidence="2" type="ORF">PAEG_LOCUS26842</name>
</gene>
<dbReference type="Pfam" id="PF01395">
    <property type="entry name" value="PBP_GOBP"/>
    <property type="match status" value="1"/>
</dbReference>
<protein>
    <submittedName>
        <fullName evidence="2">Jg16916 protein</fullName>
    </submittedName>
</protein>
<reference evidence="2" key="1">
    <citation type="submission" date="2022-03" db="EMBL/GenBank/DDBJ databases">
        <authorList>
            <person name="Lindestad O."/>
        </authorList>
    </citation>
    <scope>NUCLEOTIDE SEQUENCE</scope>
</reference>
<dbReference type="Gene3D" id="1.10.238.20">
    <property type="entry name" value="Pheromone/general odorant binding protein domain"/>
    <property type="match status" value="1"/>
</dbReference>
<dbReference type="InterPro" id="IPR036728">
    <property type="entry name" value="PBP_GOBP_sf"/>
</dbReference>
<dbReference type="AlphaFoldDB" id="A0A8S4SHW3"/>